<evidence type="ECO:0000256" key="1">
    <source>
        <dbReference type="SAM" id="MobiDB-lite"/>
    </source>
</evidence>
<name>C7YX69_FUSV7</name>
<evidence type="ECO:0000313" key="3">
    <source>
        <dbReference type="EMBL" id="EEU43532.1"/>
    </source>
</evidence>
<dbReference type="InterPro" id="IPR052895">
    <property type="entry name" value="HetReg/Transcr_Mod"/>
</dbReference>
<dbReference type="AlphaFoldDB" id="C7YX69"/>
<reference evidence="3 4" key="1">
    <citation type="journal article" date="2009" name="PLoS Genet.">
        <title>The genome of Nectria haematococca: contribution of supernumerary chromosomes to gene expansion.</title>
        <authorList>
            <person name="Coleman J.J."/>
            <person name="Rounsley S.D."/>
            <person name="Rodriguez-Carres M."/>
            <person name="Kuo A."/>
            <person name="Wasmann C.C."/>
            <person name="Grimwood J."/>
            <person name="Schmutz J."/>
            <person name="Taga M."/>
            <person name="White G.J."/>
            <person name="Zhou S."/>
            <person name="Schwartz D.C."/>
            <person name="Freitag M."/>
            <person name="Ma L.J."/>
            <person name="Danchin E.G."/>
            <person name="Henrissat B."/>
            <person name="Coutinho P.M."/>
            <person name="Nelson D.R."/>
            <person name="Straney D."/>
            <person name="Napoli C.A."/>
            <person name="Barker B.M."/>
            <person name="Gribskov M."/>
            <person name="Rep M."/>
            <person name="Kroken S."/>
            <person name="Molnar I."/>
            <person name="Rensing C."/>
            <person name="Kennell J.C."/>
            <person name="Zamora J."/>
            <person name="Farman M.L."/>
            <person name="Selker E.U."/>
            <person name="Salamov A."/>
            <person name="Shapiro H."/>
            <person name="Pangilinan J."/>
            <person name="Lindquist E."/>
            <person name="Lamers C."/>
            <person name="Grigoriev I.V."/>
            <person name="Geiser D.M."/>
            <person name="Covert S.F."/>
            <person name="Temporini E."/>
            <person name="Vanetten H.D."/>
        </authorList>
    </citation>
    <scope>NUCLEOTIDE SEQUENCE [LARGE SCALE GENOMIC DNA]</scope>
    <source>
        <strain evidence="4">ATCC MYA-4622 / CBS 123669 / FGSC 9596 / NRRL 45880 / 77-13-4</strain>
    </source>
</reference>
<accession>C7YX69</accession>
<feature type="domain" description="Heterokaryon incompatibility" evidence="2">
    <location>
        <begin position="152"/>
        <end position="299"/>
    </location>
</feature>
<proteinExistence type="predicted"/>
<dbReference type="InterPro" id="IPR010730">
    <property type="entry name" value="HET"/>
</dbReference>
<dbReference type="PANTHER" id="PTHR24148">
    <property type="entry name" value="ANKYRIN REPEAT DOMAIN-CONTAINING PROTEIN 39 HOMOLOG-RELATED"/>
    <property type="match status" value="1"/>
</dbReference>
<sequence>MARWHALSCGAPRVEVGGDSVPSCQACGNSAHQLLRDLTEHPSSPAPSPPPDEPPGKLNLSWPSTVTYTRTKSHRCGFESGETESLACFKLSEGTCRRDDSSSRRQTPHAHDRALGTDEFRLIRLVAKENEPPEDVIHLLLETYSDREFPEYEAVSYTWGGEDGDATLRHPVYVGEYWDILPQTRNCCAMLRYLRPSRGERVVWVDAICINQKDSKERGEQVAKMGRIYSQCFQVVIWLGDDLAFKPSKVFATRHSFHELESLEILMPTIKGSTTPLNRLTIQKLLERRYFSRAWVLQELILAARVIIPIGDMVFSVDPLMTEHLNQLTGYTWSWEQTRAPWFQHATRGLLLPKSMFELLRLAWESRSSDVRDKFYAVWGPYTLKPNGIQIQPDYSISLQHLATGFFAHSIINEGASQLLLKASGAYAEVGIPSWMPNCKDPVTWEKLFGNEGEETPSWDQMERIVSISQDSKKDAYFRFTTSPPTEADAPKTIGRRLWYQDATVDADSGAMTLNLTKLFTIGGFKRANGDKGLTWYQFTCMKADLYLGSILLASRSKLDTTVEVEDEVYLFDNNTTEPIYLVLRPTGNQLEFKLIAACPYCVCTFPNNEFFHSSGDHRQGPKVGTIPITDLQQSLYTDLMHLHNCLEQTTANGFIRDDLIPGMQPTSQLKELFPLVLGLVNDAFRDKFKSWGTFGGAYLNVVRPYCRWAEISNGRITVSLGKEFQNLQSSRYGDVMQGQGWWKRTPGQFKPEEGVVSYHLEDIKQRLFRPSPDYPWVIEFLLGLQGSDVGDRIMDPPKEEDHFRKASFGGRHRVFEGLQLDGRTFPVRIV</sequence>
<dbReference type="Proteomes" id="UP000005206">
    <property type="component" value="Chromosome 7"/>
</dbReference>
<dbReference type="PANTHER" id="PTHR24148:SF81">
    <property type="entry name" value="HETEROKARYON INCOMPATIBILITY DOMAIN-CONTAINING PROTEIN"/>
    <property type="match status" value="1"/>
</dbReference>
<dbReference type="InParanoid" id="C7YX69"/>
<keyword evidence="4" id="KW-1185">Reference proteome</keyword>
<dbReference type="eggNOG" id="ENOG502SPDV">
    <property type="taxonomic scope" value="Eukaryota"/>
</dbReference>
<dbReference type="Pfam" id="PF06985">
    <property type="entry name" value="HET"/>
    <property type="match status" value="1"/>
</dbReference>
<dbReference type="OrthoDB" id="2157530at2759"/>
<evidence type="ECO:0000313" key="4">
    <source>
        <dbReference type="Proteomes" id="UP000005206"/>
    </source>
</evidence>
<dbReference type="VEuPathDB" id="FungiDB:NECHADRAFT_82912"/>
<organism evidence="3 4">
    <name type="scientific">Fusarium vanettenii (strain ATCC MYA-4622 / CBS 123669 / FGSC 9596 / NRRL 45880 / 77-13-4)</name>
    <name type="common">Fusarium solani subsp. pisi</name>
    <dbReference type="NCBI Taxonomy" id="660122"/>
    <lineage>
        <taxon>Eukaryota</taxon>
        <taxon>Fungi</taxon>
        <taxon>Dikarya</taxon>
        <taxon>Ascomycota</taxon>
        <taxon>Pezizomycotina</taxon>
        <taxon>Sordariomycetes</taxon>
        <taxon>Hypocreomycetidae</taxon>
        <taxon>Hypocreales</taxon>
        <taxon>Nectriaceae</taxon>
        <taxon>Fusarium</taxon>
        <taxon>Fusarium solani species complex</taxon>
        <taxon>Fusarium vanettenii</taxon>
    </lineage>
</organism>
<dbReference type="GeneID" id="9666227"/>
<dbReference type="EMBL" id="GG698902">
    <property type="protein sequence ID" value="EEU43532.1"/>
    <property type="molecule type" value="Genomic_DNA"/>
</dbReference>
<dbReference type="KEGG" id="nhe:NECHADRAFT_82912"/>
<dbReference type="RefSeq" id="XP_003049245.1">
    <property type="nucleotide sequence ID" value="XM_003049199.1"/>
</dbReference>
<protein>
    <recommendedName>
        <fullName evidence="2">Heterokaryon incompatibility domain-containing protein</fullName>
    </recommendedName>
</protein>
<gene>
    <name evidence="3" type="ORF">NECHADRAFT_82912</name>
</gene>
<dbReference type="HOGENOM" id="CLU_016308_0_0_1"/>
<feature type="region of interest" description="Disordered" evidence="1">
    <location>
        <begin position="39"/>
        <end position="58"/>
    </location>
</feature>
<feature type="compositionally biased region" description="Pro residues" evidence="1">
    <location>
        <begin position="44"/>
        <end position="53"/>
    </location>
</feature>
<evidence type="ECO:0000259" key="2">
    <source>
        <dbReference type="Pfam" id="PF06985"/>
    </source>
</evidence>
<dbReference type="STRING" id="660122.C7YX69"/>